<dbReference type="InterPro" id="IPR050095">
    <property type="entry name" value="ECF_ABC_transporter_ATP-bd"/>
</dbReference>
<sequence length="81" mass="9305">LDEPTANLDPKISENIINRLLKPNYNKTVIVITHDFELAKKFDRIIGMKEGKIICDSPPQAFAWELFEKHNSDKRSLPQIG</sequence>
<evidence type="ECO:0000256" key="3">
    <source>
        <dbReference type="ARBA" id="ARBA00022840"/>
    </source>
</evidence>
<feature type="non-terminal residue" evidence="4">
    <location>
        <position position="1"/>
    </location>
</feature>
<dbReference type="AlphaFoldDB" id="K1RN37"/>
<evidence type="ECO:0000256" key="2">
    <source>
        <dbReference type="ARBA" id="ARBA00022741"/>
    </source>
</evidence>
<dbReference type="PANTHER" id="PTHR43553">
    <property type="entry name" value="HEAVY METAL TRANSPORTER"/>
    <property type="match status" value="1"/>
</dbReference>
<dbReference type="Gene3D" id="3.40.50.300">
    <property type="entry name" value="P-loop containing nucleotide triphosphate hydrolases"/>
    <property type="match status" value="1"/>
</dbReference>
<dbReference type="SUPFAM" id="SSF52540">
    <property type="entry name" value="P-loop containing nucleoside triphosphate hydrolases"/>
    <property type="match status" value="1"/>
</dbReference>
<dbReference type="InterPro" id="IPR027417">
    <property type="entry name" value="P-loop_NTPase"/>
</dbReference>
<name>K1RN37_9ZZZZ</name>
<accession>K1RN37</accession>
<gene>
    <name evidence="4" type="ORF">LEA_20414</name>
</gene>
<comment type="caution">
    <text evidence="4">The sequence shown here is derived from an EMBL/GenBank/DDBJ whole genome shotgun (WGS) entry which is preliminary data.</text>
</comment>
<keyword evidence="2" id="KW-0547">Nucleotide-binding</keyword>
<dbReference type="EMBL" id="AJWY01014029">
    <property type="protein sequence ID" value="EKC44944.1"/>
    <property type="molecule type" value="Genomic_DNA"/>
</dbReference>
<dbReference type="GO" id="GO:0042626">
    <property type="term" value="F:ATPase-coupled transmembrane transporter activity"/>
    <property type="evidence" value="ECO:0007669"/>
    <property type="project" value="TreeGrafter"/>
</dbReference>
<dbReference type="PANTHER" id="PTHR43553:SF24">
    <property type="entry name" value="ENERGY-COUPLING FACTOR TRANSPORTER ATP-BINDING PROTEIN ECFA1"/>
    <property type="match status" value="1"/>
</dbReference>
<dbReference type="GO" id="GO:0005524">
    <property type="term" value="F:ATP binding"/>
    <property type="evidence" value="ECO:0007669"/>
    <property type="project" value="UniProtKB-KW"/>
</dbReference>
<keyword evidence="1" id="KW-0813">Transport</keyword>
<proteinExistence type="predicted"/>
<dbReference type="GO" id="GO:0043190">
    <property type="term" value="C:ATP-binding cassette (ABC) transporter complex"/>
    <property type="evidence" value="ECO:0007669"/>
    <property type="project" value="TreeGrafter"/>
</dbReference>
<keyword evidence="4" id="KW-0449">Lipoprotein</keyword>
<keyword evidence="3 4" id="KW-0067">ATP-binding</keyword>
<evidence type="ECO:0000313" key="4">
    <source>
        <dbReference type="EMBL" id="EKC44944.1"/>
    </source>
</evidence>
<evidence type="ECO:0000256" key="1">
    <source>
        <dbReference type="ARBA" id="ARBA00022448"/>
    </source>
</evidence>
<protein>
    <submittedName>
        <fullName evidence="4">Lipoprotein releasing system, ATP-binding protein</fullName>
    </submittedName>
</protein>
<organism evidence="4">
    <name type="scientific">human gut metagenome</name>
    <dbReference type="NCBI Taxonomy" id="408170"/>
    <lineage>
        <taxon>unclassified sequences</taxon>
        <taxon>metagenomes</taxon>
        <taxon>organismal metagenomes</taxon>
    </lineage>
</organism>
<reference evidence="4" key="1">
    <citation type="journal article" date="2013" name="Environ. Microbiol.">
        <title>Microbiota from the distal guts of lean and obese adolescents exhibit partial functional redundancy besides clear differences in community structure.</title>
        <authorList>
            <person name="Ferrer M."/>
            <person name="Ruiz A."/>
            <person name="Lanza F."/>
            <person name="Haange S.B."/>
            <person name="Oberbach A."/>
            <person name="Till H."/>
            <person name="Bargiela R."/>
            <person name="Campoy C."/>
            <person name="Segura M.T."/>
            <person name="Richter M."/>
            <person name="von Bergen M."/>
            <person name="Seifert J."/>
            <person name="Suarez A."/>
        </authorList>
    </citation>
    <scope>NUCLEOTIDE SEQUENCE</scope>
</reference>